<evidence type="ECO:0000256" key="7">
    <source>
        <dbReference type="ARBA" id="ARBA00022777"/>
    </source>
</evidence>
<dbReference type="PANTHER" id="PTHR41523">
    <property type="entry name" value="TWO-COMPONENT SYSTEM SENSOR PROTEIN"/>
    <property type="match status" value="1"/>
</dbReference>
<evidence type="ECO:0000313" key="11">
    <source>
        <dbReference type="EMBL" id="KAA0968978.1"/>
    </source>
</evidence>
<protein>
    <recommendedName>
        <fullName evidence="3">Blue-light-activated histidine kinase</fullName>
        <ecNumber evidence="2">2.7.13.3</ecNumber>
    </recommendedName>
</protein>
<keyword evidence="5" id="KW-0808">Transferase</keyword>
<evidence type="ECO:0000256" key="6">
    <source>
        <dbReference type="ARBA" id="ARBA00022741"/>
    </source>
</evidence>
<dbReference type="PANTHER" id="PTHR41523:SF7">
    <property type="entry name" value="HISTIDINE KINASE"/>
    <property type="match status" value="1"/>
</dbReference>
<comment type="caution">
    <text evidence="11">The sequence shown here is derived from an EMBL/GenBank/DDBJ whole genome shotgun (WGS) entry which is preliminary data.</text>
</comment>
<sequence>MESSEFTMPHGQNPLASTGEFLTLCAMFDLLTDPVAVVSAENGRTFFNHAWLDCAHRNNAQLASVHWATQLRSFDREKLSNAPAQVRQLHGQSEREVRLKTDRGPDRWFTLSTRLQSVDGSYFWLHVLKDIHEQKFLQRELERKNRLQTGVMKASVDCIAVIRPNGALSHMNQAGCEALGLEHDSGFGMNWLELFPVDMQEEASKAFTIARRGESARFLSVSRLPGADPVYWDNILTPLKSPDDRVTTILCVSRNVTDQRKSELRIQLLMREMHHRSTNLLAIVQALVRKTVPDPSADYVRTLDARIAAIAKNQNILLQGQSSGASVLEIVMSQTVGAGSVEPERLLIRGDADVRLRGEAAEVISLAVHELTVNALKYGALFNECGTVAIGWSVSDQAGGRVFTMHWQERDGPVVAPPARRGFGSVVIERHPKSVLGAAVSFRQLPSGVLWELQVSADRVLAASAL</sequence>
<dbReference type="Pfam" id="PF07536">
    <property type="entry name" value="HWE_HK"/>
    <property type="match status" value="1"/>
</dbReference>
<dbReference type="SMART" id="SM00091">
    <property type="entry name" value="PAS"/>
    <property type="match status" value="2"/>
</dbReference>
<evidence type="ECO:0000259" key="10">
    <source>
        <dbReference type="SMART" id="SM00911"/>
    </source>
</evidence>
<dbReference type="Gene3D" id="3.30.450.20">
    <property type="entry name" value="PAS domain"/>
    <property type="match status" value="2"/>
</dbReference>
<dbReference type="Proteomes" id="UP000324738">
    <property type="component" value="Unassembled WGS sequence"/>
</dbReference>
<evidence type="ECO:0000256" key="3">
    <source>
        <dbReference type="ARBA" id="ARBA00021740"/>
    </source>
</evidence>
<dbReference type="SUPFAM" id="SSF55785">
    <property type="entry name" value="PYP-like sensor domain (PAS domain)"/>
    <property type="match status" value="2"/>
</dbReference>
<feature type="domain" description="PAS" evidence="9">
    <location>
        <begin position="22"/>
        <end position="88"/>
    </location>
</feature>
<evidence type="ECO:0000256" key="2">
    <source>
        <dbReference type="ARBA" id="ARBA00012438"/>
    </source>
</evidence>
<keyword evidence="8" id="KW-0067">ATP-binding</keyword>
<evidence type="ECO:0000256" key="4">
    <source>
        <dbReference type="ARBA" id="ARBA00022553"/>
    </source>
</evidence>
<feature type="domain" description="Signal transduction histidine kinase HWE region" evidence="10">
    <location>
        <begin position="272"/>
        <end position="352"/>
    </location>
</feature>
<dbReference type="GO" id="GO:0005524">
    <property type="term" value="F:ATP binding"/>
    <property type="evidence" value="ECO:0007669"/>
    <property type="project" value="UniProtKB-KW"/>
</dbReference>
<name>A0A5B0DR75_9HYPH</name>
<comment type="catalytic activity">
    <reaction evidence="1">
        <text>ATP + protein L-histidine = ADP + protein N-phospho-L-histidine.</text>
        <dbReference type="EC" id="2.7.13.3"/>
    </reaction>
</comment>
<dbReference type="OrthoDB" id="341208at2"/>
<keyword evidence="12" id="KW-1185">Reference proteome</keyword>
<accession>A0A5B0DR75</accession>
<dbReference type="NCBIfam" id="TIGR00229">
    <property type="entry name" value="sensory_box"/>
    <property type="match status" value="1"/>
</dbReference>
<keyword evidence="7" id="KW-0418">Kinase</keyword>
<dbReference type="AlphaFoldDB" id="A0A5B0DR75"/>
<reference evidence="11 12" key="1">
    <citation type="submission" date="2019-08" db="EMBL/GenBank/DDBJ databases">
        <title>Aureimonas fodiniaquatilis sp. nov., isolated from a coal mine wastewater.</title>
        <authorList>
            <person name="Kim W."/>
        </authorList>
    </citation>
    <scope>NUCLEOTIDE SEQUENCE [LARGE SCALE GENOMIC DNA]</scope>
    <source>
        <strain evidence="11 12">CAU 1482</strain>
    </source>
</reference>
<proteinExistence type="predicted"/>
<gene>
    <name evidence="11" type="ORF">FPY71_15595</name>
</gene>
<evidence type="ECO:0000256" key="8">
    <source>
        <dbReference type="ARBA" id="ARBA00022840"/>
    </source>
</evidence>
<evidence type="ECO:0000256" key="1">
    <source>
        <dbReference type="ARBA" id="ARBA00000085"/>
    </source>
</evidence>
<dbReference type="RefSeq" id="WP_149301251.1">
    <property type="nucleotide sequence ID" value="NZ_VTWH01000004.1"/>
</dbReference>
<evidence type="ECO:0000256" key="5">
    <source>
        <dbReference type="ARBA" id="ARBA00022679"/>
    </source>
</evidence>
<dbReference type="EMBL" id="VTWH01000004">
    <property type="protein sequence ID" value="KAA0968978.1"/>
    <property type="molecule type" value="Genomic_DNA"/>
</dbReference>
<dbReference type="GO" id="GO:0004673">
    <property type="term" value="F:protein histidine kinase activity"/>
    <property type="evidence" value="ECO:0007669"/>
    <property type="project" value="UniProtKB-EC"/>
</dbReference>
<dbReference type="EC" id="2.7.13.3" evidence="2"/>
<organism evidence="11 12">
    <name type="scientific">Aureimonas fodinaquatilis</name>
    <dbReference type="NCBI Taxonomy" id="2565783"/>
    <lineage>
        <taxon>Bacteria</taxon>
        <taxon>Pseudomonadati</taxon>
        <taxon>Pseudomonadota</taxon>
        <taxon>Alphaproteobacteria</taxon>
        <taxon>Hyphomicrobiales</taxon>
        <taxon>Aurantimonadaceae</taxon>
        <taxon>Aureimonas</taxon>
    </lineage>
</organism>
<feature type="domain" description="PAS" evidence="9">
    <location>
        <begin position="146"/>
        <end position="212"/>
    </location>
</feature>
<dbReference type="InterPro" id="IPR011102">
    <property type="entry name" value="Sig_transdc_His_kinase_HWE"/>
</dbReference>
<dbReference type="InterPro" id="IPR035965">
    <property type="entry name" value="PAS-like_dom_sf"/>
</dbReference>
<evidence type="ECO:0000313" key="12">
    <source>
        <dbReference type="Proteomes" id="UP000324738"/>
    </source>
</evidence>
<keyword evidence="4" id="KW-0597">Phosphoprotein</keyword>
<dbReference type="InterPro" id="IPR000014">
    <property type="entry name" value="PAS"/>
</dbReference>
<dbReference type="InterPro" id="IPR013656">
    <property type="entry name" value="PAS_4"/>
</dbReference>
<keyword evidence="6" id="KW-0547">Nucleotide-binding</keyword>
<evidence type="ECO:0000259" key="9">
    <source>
        <dbReference type="SMART" id="SM00091"/>
    </source>
</evidence>
<dbReference type="Pfam" id="PF08448">
    <property type="entry name" value="PAS_4"/>
    <property type="match status" value="1"/>
</dbReference>
<dbReference type="SMART" id="SM00911">
    <property type="entry name" value="HWE_HK"/>
    <property type="match status" value="1"/>
</dbReference>